<dbReference type="SUPFAM" id="SSF48726">
    <property type="entry name" value="Immunoglobulin"/>
    <property type="match status" value="1"/>
</dbReference>
<sequence length="424" mass="48017">MATSQGQDLIRCQLCDNPVEHHCNLCHVDLCTICISRHVADKTKRHEVVDFINKKEGPILPECKSHNKTLCEMYCNDCNKPTCVLCVTTTHKKHDITDIKSIIENFKRRITADLEEMENTILPKYKKDFSVSNSSNDFDKIINAIQDQEDNICKMVREISSRLKDEVAKQKRGFKQKNKKVQLAVAKEGQELDSVIKTSKGILKSNDAKCILTYQSKNKQFREGPKQVQPSYPKFLSGTIRENQLQEMFGSLQRSSDHAPGNKACYVDTSSVGDPQGKPPSFANVPKSVKVKVHTPLEIAIKVHGFPLPEQISWFKDGEPLLKSREIILQYLDGDSTLVIHDTGLLNSGLYECYAENKHGNNTCRIPVQILQEEQEVLQCIICMNNRPMRVLQCGHAFCSDCTNNLSNCPICRVPIRSHTPLYL</sequence>
<dbReference type="GO" id="GO:0008270">
    <property type="term" value="F:zinc ion binding"/>
    <property type="evidence" value="ECO:0007669"/>
    <property type="project" value="UniProtKB-KW"/>
</dbReference>
<feature type="domain" description="RING-type" evidence="6">
    <location>
        <begin position="380"/>
        <end position="413"/>
    </location>
</feature>
<keyword evidence="9" id="KW-1185">Reference proteome</keyword>
<dbReference type="InterPro" id="IPR000315">
    <property type="entry name" value="Znf_B-box"/>
</dbReference>
<feature type="domain" description="Ig-like" evidence="8">
    <location>
        <begin position="280"/>
        <end position="369"/>
    </location>
</feature>
<feature type="domain" description="B box-type" evidence="7">
    <location>
        <begin position="63"/>
        <end position="99"/>
    </location>
</feature>
<dbReference type="InterPro" id="IPR013098">
    <property type="entry name" value="Ig_I-set"/>
</dbReference>
<dbReference type="SUPFAM" id="SSF57850">
    <property type="entry name" value="RING/U-box"/>
    <property type="match status" value="1"/>
</dbReference>
<evidence type="ECO:0000313" key="10">
    <source>
        <dbReference type="RefSeq" id="XP_022303842.1"/>
    </source>
</evidence>
<dbReference type="InterPro" id="IPR003599">
    <property type="entry name" value="Ig_sub"/>
</dbReference>
<dbReference type="InterPro" id="IPR013083">
    <property type="entry name" value="Znf_RING/FYVE/PHD"/>
</dbReference>
<dbReference type="InterPro" id="IPR047153">
    <property type="entry name" value="TRIM45/56/19-like"/>
</dbReference>
<dbReference type="SMART" id="SM00336">
    <property type="entry name" value="BBOX"/>
    <property type="match status" value="2"/>
</dbReference>
<dbReference type="PROSITE" id="PS50835">
    <property type="entry name" value="IG_LIKE"/>
    <property type="match status" value="1"/>
</dbReference>
<dbReference type="AlphaFoldDB" id="A0A8B8BKH6"/>
<dbReference type="InterPro" id="IPR036179">
    <property type="entry name" value="Ig-like_dom_sf"/>
</dbReference>
<evidence type="ECO:0000259" key="7">
    <source>
        <dbReference type="PROSITE" id="PS50119"/>
    </source>
</evidence>
<dbReference type="CDD" id="cd19756">
    <property type="entry name" value="Bbox2"/>
    <property type="match status" value="1"/>
</dbReference>
<dbReference type="InterPro" id="IPR007110">
    <property type="entry name" value="Ig-like_dom"/>
</dbReference>
<dbReference type="Gene3D" id="3.30.160.60">
    <property type="entry name" value="Classic Zinc Finger"/>
    <property type="match status" value="1"/>
</dbReference>
<dbReference type="GO" id="GO:0061630">
    <property type="term" value="F:ubiquitin protein ligase activity"/>
    <property type="evidence" value="ECO:0007669"/>
    <property type="project" value="TreeGrafter"/>
</dbReference>
<dbReference type="FunFam" id="2.60.40.10:FF:000107">
    <property type="entry name" value="Myosin, light chain kinase a"/>
    <property type="match status" value="1"/>
</dbReference>
<evidence type="ECO:0000313" key="9">
    <source>
        <dbReference type="Proteomes" id="UP000694844"/>
    </source>
</evidence>
<dbReference type="RefSeq" id="XP_022303842.1">
    <property type="nucleotide sequence ID" value="XM_022448134.1"/>
</dbReference>
<dbReference type="Pfam" id="PF07679">
    <property type="entry name" value="I-set"/>
    <property type="match status" value="1"/>
</dbReference>
<evidence type="ECO:0000256" key="2">
    <source>
        <dbReference type="ARBA" id="ARBA00022771"/>
    </source>
</evidence>
<keyword evidence="4" id="KW-0393">Immunoglobulin domain</keyword>
<dbReference type="PROSITE" id="PS50089">
    <property type="entry name" value="ZF_RING_2"/>
    <property type="match status" value="1"/>
</dbReference>
<dbReference type="Pfam" id="PF00643">
    <property type="entry name" value="zf-B_box"/>
    <property type="match status" value="1"/>
</dbReference>
<dbReference type="GeneID" id="111111266"/>
<organism evidence="9 10">
    <name type="scientific">Crassostrea virginica</name>
    <name type="common">Eastern oyster</name>
    <dbReference type="NCBI Taxonomy" id="6565"/>
    <lineage>
        <taxon>Eukaryota</taxon>
        <taxon>Metazoa</taxon>
        <taxon>Spiralia</taxon>
        <taxon>Lophotrochozoa</taxon>
        <taxon>Mollusca</taxon>
        <taxon>Bivalvia</taxon>
        <taxon>Autobranchia</taxon>
        <taxon>Pteriomorphia</taxon>
        <taxon>Ostreida</taxon>
        <taxon>Ostreoidea</taxon>
        <taxon>Ostreidae</taxon>
        <taxon>Crassostrea</taxon>
    </lineage>
</organism>
<dbReference type="Gene3D" id="3.30.40.10">
    <property type="entry name" value="Zinc/RING finger domain, C3HC4 (zinc finger)"/>
    <property type="match status" value="1"/>
</dbReference>
<evidence type="ECO:0000259" key="8">
    <source>
        <dbReference type="PROSITE" id="PS50835"/>
    </source>
</evidence>
<dbReference type="InterPro" id="IPR013783">
    <property type="entry name" value="Ig-like_fold"/>
</dbReference>
<proteinExistence type="predicted"/>
<dbReference type="PANTHER" id="PTHR25462">
    <property type="entry name" value="BONUS, ISOFORM C-RELATED"/>
    <property type="match status" value="1"/>
</dbReference>
<reference evidence="10" key="1">
    <citation type="submission" date="2025-08" db="UniProtKB">
        <authorList>
            <consortium name="RefSeq"/>
        </authorList>
    </citation>
    <scope>IDENTIFICATION</scope>
    <source>
        <tissue evidence="10">Whole sample</tissue>
    </source>
</reference>
<dbReference type="PANTHER" id="PTHR25462:SF305">
    <property type="entry name" value="RING-TYPE DOMAIN-CONTAINING PROTEIN"/>
    <property type="match status" value="1"/>
</dbReference>
<dbReference type="InterPro" id="IPR001841">
    <property type="entry name" value="Znf_RING"/>
</dbReference>
<dbReference type="CDD" id="cd00096">
    <property type="entry name" value="Ig"/>
    <property type="match status" value="1"/>
</dbReference>
<dbReference type="Gene3D" id="2.60.40.10">
    <property type="entry name" value="Immunoglobulins"/>
    <property type="match status" value="1"/>
</dbReference>
<dbReference type="SUPFAM" id="SSF57845">
    <property type="entry name" value="B-box zinc-binding domain"/>
    <property type="match status" value="1"/>
</dbReference>
<dbReference type="SMART" id="SM00184">
    <property type="entry name" value="RING"/>
    <property type="match status" value="1"/>
</dbReference>
<keyword evidence="3" id="KW-0862">Zinc</keyword>
<evidence type="ECO:0000256" key="3">
    <source>
        <dbReference type="ARBA" id="ARBA00022833"/>
    </source>
</evidence>
<dbReference type="KEGG" id="cvn:111111266"/>
<name>A0A8B8BKH6_CRAVI</name>
<dbReference type="PROSITE" id="PS50119">
    <property type="entry name" value="ZF_BBOX"/>
    <property type="match status" value="1"/>
</dbReference>
<accession>A0A8B8BKH6</accession>
<evidence type="ECO:0000256" key="5">
    <source>
        <dbReference type="PROSITE-ProRule" id="PRU00024"/>
    </source>
</evidence>
<evidence type="ECO:0000259" key="6">
    <source>
        <dbReference type="PROSITE" id="PS50089"/>
    </source>
</evidence>
<dbReference type="OrthoDB" id="6105938at2759"/>
<gene>
    <name evidence="10" type="primary">LOC111111266</name>
</gene>
<dbReference type="GO" id="GO:0005654">
    <property type="term" value="C:nucleoplasm"/>
    <property type="evidence" value="ECO:0007669"/>
    <property type="project" value="TreeGrafter"/>
</dbReference>
<evidence type="ECO:0000256" key="1">
    <source>
        <dbReference type="ARBA" id="ARBA00022723"/>
    </source>
</evidence>
<dbReference type="SMART" id="SM00409">
    <property type="entry name" value="IG"/>
    <property type="match status" value="1"/>
</dbReference>
<keyword evidence="2 5" id="KW-0863">Zinc-finger</keyword>
<dbReference type="Proteomes" id="UP000694844">
    <property type="component" value="Chromosome 9"/>
</dbReference>
<evidence type="ECO:0000256" key="4">
    <source>
        <dbReference type="ARBA" id="ARBA00023319"/>
    </source>
</evidence>
<keyword evidence="1" id="KW-0479">Metal-binding</keyword>
<protein>
    <submittedName>
        <fullName evidence="10">E3 ubiquitin-protein ligase TRIM36-like</fullName>
    </submittedName>
</protein>